<gene>
    <name evidence="2" type="ORF">OMK_02589</name>
</gene>
<evidence type="ECO:0000313" key="3">
    <source>
        <dbReference type="Proteomes" id="UP000014127"/>
    </source>
</evidence>
<evidence type="ECO:0000313" key="2">
    <source>
        <dbReference type="EMBL" id="EOT38321.1"/>
    </source>
</evidence>
<sequence>MVYQCLLERDEKTIWRIYSLGRRGEVVSYEKLQSEFHFTAKKIQRLCEWWSEIERKKKIGIDFIPIKRGVQLQVTPQFCERAFWYQLLSESLTFQLLWQKLTDPLATITQLSQQHYVARKTIWRRLEGLKPLWQNFNLRLDDNFQNCIMGLESQKRYLILQLKKMQMVAMHNGTDELLSFMGAISQRRADFGFKISIMETKILHSRAPQIPYHLDERGWQFLIQQLFGMEIWLPKNYEKLVMEIENELSAVSLITIQDIYRYHLCLQLFCGDSLEEFFLPQMPLPEAIVLEKLSQEYVDKYARFSRKHIHIVNGYDYLLRKKNSSLQIV</sequence>
<accession>S0KGQ9</accession>
<dbReference type="EMBL" id="AHYR01000013">
    <property type="protein sequence ID" value="EOT38321.1"/>
    <property type="molecule type" value="Genomic_DNA"/>
</dbReference>
<feature type="domain" description="Mga helix-turn-helix" evidence="1">
    <location>
        <begin position="83"/>
        <end position="162"/>
    </location>
</feature>
<reference evidence="2 3" key="1">
    <citation type="submission" date="2013-03" db="EMBL/GenBank/DDBJ databases">
        <title>The Genome Sequence of Enterococcus dispar ATCC_51266 (Illumina only assembly).</title>
        <authorList>
            <consortium name="The Broad Institute Genomics Platform"/>
            <consortium name="The Broad Institute Genome Sequencing Center for Infectious Disease"/>
            <person name="Earl A."/>
            <person name="Russ C."/>
            <person name="Gilmore M."/>
            <person name="Surin D."/>
            <person name="Walker B."/>
            <person name="Young S."/>
            <person name="Zeng Q."/>
            <person name="Gargeya S."/>
            <person name="Fitzgerald M."/>
            <person name="Haas B."/>
            <person name="Abouelleil A."/>
            <person name="Allen A.W."/>
            <person name="Alvarado L."/>
            <person name="Arachchi H.M."/>
            <person name="Berlin A.M."/>
            <person name="Chapman S.B."/>
            <person name="Gainer-Dewar J."/>
            <person name="Goldberg J."/>
            <person name="Griggs A."/>
            <person name="Gujja S."/>
            <person name="Hansen M."/>
            <person name="Howarth C."/>
            <person name="Imamovic A."/>
            <person name="Ireland A."/>
            <person name="Larimer J."/>
            <person name="McCowan C."/>
            <person name="Murphy C."/>
            <person name="Pearson M."/>
            <person name="Poon T.W."/>
            <person name="Priest M."/>
            <person name="Roberts A."/>
            <person name="Saif S."/>
            <person name="Shea T."/>
            <person name="Sisk P."/>
            <person name="Sykes S."/>
            <person name="Wortman J."/>
            <person name="Nusbaum C."/>
            <person name="Birren B."/>
        </authorList>
    </citation>
    <scope>NUCLEOTIDE SEQUENCE [LARGE SCALE GENOMIC DNA]</scope>
    <source>
        <strain evidence="2 3">ATCC 51266</strain>
    </source>
</reference>
<dbReference type="AlphaFoldDB" id="S0KGQ9"/>
<protein>
    <recommendedName>
        <fullName evidence="1">Mga helix-turn-helix domain-containing protein</fullName>
    </recommendedName>
</protein>
<proteinExistence type="predicted"/>
<dbReference type="Proteomes" id="UP000014127">
    <property type="component" value="Unassembled WGS sequence"/>
</dbReference>
<name>S0KGQ9_9ENTE</name>
<dbReference type="HOGENOM" id="CLU_843961_0_0_9"/>
<keyword evidence="3" id="KW-1185">Reference proteome</keyword>
<dbReference type="Pfam" id="PF05043">
    <property type="entry name" value="Mga"/>
    <property type="match status" value="1"/>
</dbReference>
<comment type="caution">
    <text evidence="2">The sequence shown here is derived from an EMBL/GenBank/DDBJ whole genome shotgun (WGS) entry which is preliminary data.</text>
</comment>
<dbReference type="PATRIC" id="fig|1139219.3.peg.2533"/>
<dbReference type="OrthoDB" id="2185227at2"/>
<evidence type="ECO:0000259" key="1">
    <source>
        <dbReference type="Pfam" id="PF05043"/>
    </source>
</evidence>
<dbReference type="InterPro" id="IPR007737">
    <property type="entry name" value="Mga_HTH"/>
</dbReference>
<dbReference type="RefSeq" id="WP_016173697.1">
    <property type="nucleotide sequence ID" value="NZ_ASWK01000001.1"/>
</dbReference>
<organism evidence="2 3">
    <name type="scientific">Enterococcus dispar ATCC 51266</name>
    <dbReference type="NCBI Taxonomy" id="1139219"/>
    <lineage>
        <taxon>Bacteria</taxon>
        <taxon>Bacillati</taxon>
        <taxon>Bacillota</taxon>
        <taxon>Bacilli</taxon>
        <taxon>Lactobacillales</taxon>
        <taxon>Enterococcaceae</taxon>
        <taxon>Enterococcus</taxon>
    </lineage>
</organism>
<dbReference type="eggNOG" id="COG3711">
    <property type="taxonomic scope" value="Bacteria"/>
</dbReference>
<dbReference type="STRING" id="44009.RV01_GL002383"/>